<dbReference type="RefSeq" id="WP_188370382.1">
    <property type="nucleotide sequence ID" value="NZ_BMFH01000001.1"/>
</dbReference>
<gene>
    <name evidence="2" type="ORF">GCM10011361_18380</name>
</gene>
<feature type="domain" description="N-acetyltransferase" evidence="1">
    <location>
        <begin position="4"/>
        <end position="176"/>
    </location>
</feature>
<dbReference type="CDD" id="cd04301">
    <property type="entry name" value="NAT_SF"/>
    <property type="match status" value="1"/>
</dbReference>
<dbReference type="Proteomes" id="UP000625780">
    <property type="component" value="Unassembled WGS sequence"/>
</dbReference>
<evidence type="ECO:0000313" key="3">
    <source>
        <dbReference type="Proteomes" id="UP000625780"/>
    </source>
</evidence>
<name>A0ABQ1QYN7_9FLAO</name>
<proteinExistence type="predicted"/>
<dbReference type="InterPro" id="IPR016181">
    <property type="entry name" value="Acyl_CoA_acyltransferase"/>
</dbReference>
<dbReference type="EMBL" id="BMFH01000001">
    <property type="protein sequence ID" value="GGD52006.1"/>
    <property type="molecule type" value="Genomic_DNA"/>
</dbReference>
<dbReference type="SUPFAM" id="SSF55729">
    <property type="entry name" value="Acyl-CoA N-acyltransferases (Nat)"/>
    <property type="match status" value="1"/>
</dbReference>
<dbReference type="Pfam" id="PF00583">
    <property type="entry name" value="Acetyltransf_1"/>
    <property type="match status" value="1"/>
</dbReference>
<reference evidence="3" key="1">
    <citation type="journal article" date="2019" name="Int. J. Syst. Evol. Microbiol.">
        <title>The Global Catalogue of Microorganisms (GCM) 10K type strain sequencing project: providing services to taxonomists for standard genome sequencing and annotation.</title>
        <authorList>
            <consortium name="The Broad Institute Genomics Platform"/>
            <consortium name="The Broad Institute Genome Sequencing Center for Infectious Disease"/>
            <person name="Wu L."/>
            <person name="Ma J."/>
        </authorList>
    </citation>
    <scope>NUCLEOTIDE SEQUENCE [LARGE SCALE GENOMIC DNA]</scope>
    <source>
        <strain evidence="3">CGMCC 1.12606</strain>
    </source>
</reference>
<accession>A0ABQ1QYN7</accession>
<evidence type="ECO:0000259" key="1">
    <source>
        <dbReference type="PROSITE" id="PS51186"/>
    </source>
</evidence>
<evidence type="ECO:0000313" key="2">
    <source>
        <dbReference type="EMBL" id="GGD52006.1"/>
    </source>
</evidence>
<dbReference type="Gene3D" id="3.40.630.30">
    <property type="match status" value="1"/>
</dbReference>
<dbReference type="PROSITE" id="PS51186">
    <property type="entry name" value="GNAT"/>
    <property type="match status" value="1"/>
</dbReference>
<sequence>MSVVYGRARTEKDLREILELQVKNLPDQLTDKIREQEGFLTVRHTPELLGKMNEVCPHIVARADDRVVGYALCMHPSFSAEIPILRSMFDQVRSNLPPDKTYIVMGQVCIDKDYRKKGIFRELYRTMKEVLREEFDLIVTEVDGRNRRSLEAHLAIGFRVLKKYQSDGRDWYLIIL</sequence>
<dbReference type="InterPro" id="IPR000182">
    <property type="entry name" value="GNAT_dom"/>
</dbReference>
<organism evidence="2 3">
    <name type="scientific">Muriicola marianensis</name>
    <dbReference type="NCBI Taxonomy" id="1324801"/>
    <lineage>
        <taxon>Bacteria</taxon>
        <taxon>Pseudomonadati</taxon>
        <taxon>Bacteroidota</taxon>
        <taxon>Flavobacteriia</taxon>
        <taxon>Flavobacteriales</taxon>
        <taxon>Flavobacteriaceae</taxon>
        <taxon>Muriicola</taxon>
    </lineage>
</organism>
<keyword evidence="3" id="KW-1185">Reference proteome</keyword>
<protein>
    <recommendedName>
        <fullName evidence="1">N-acetyltransferase domain-containing protein</fullName>
    </recommendedName>
</protein>
<comment type="caution">
    <text evidence="2">The sequence shown here is derived from an EMBL/GenBank/DDBJ whole genome shotgun (WGS) entry which is preliminary data.</text>
</comment>